<comment type="similarity">
    <text evidence="1">Belongs to the Fur family.</text>
</comment>
<keyword evidence="6" id="KW-0804">Transcription</keyword>
<feature type="binding site" evidence="7">
    <location>
        <position position="111"/>
    </location>
    <ligand>
        <name>Zn(2+)</name>
        <dbReference type="ChEBI" id="CHEBI:29105"/>
    </ligand>
</feature>
<keyword evidence="3 7" id="KW-0862">Zinc</keyword>
<gene>
    <name evidence="8" type="ORF">OH136_02545</name>
</gene>
<name>A0AAE3LQE6_9RHOB</name>
<dbReference type="GO" id="GO:0003700">
    <property type="term" value="F:DNA-binding transcription factor activity"/>
    <property type="evidence" value="ECO:0007669"/>
    <property type="project" value="InterPro"/>
</dbReference>
<evidence type="ECO:0000313" key="9">
    <source>
        <dbReference type="Proteomes" id="UP001208041"/>
    </source>
</evidence>
<dbReference type="InterPro" id="IPR036388">
    <property type="entry name" value="WH-like_DNA-bd_sf"/>
</dbReference>
<keyword evidence="2" id="KW-0678">Repressor</keyword>
<organism evidence="8 9">
    <name type="scientific">Halocynthiibacter halioticoli</name>
    <dbReference type="NCBI Taxonomy" id="2986804"/>
    <lineage>
        <taxon>Bacteria</taxon>
        <taxon>Pseudomonadati</taxon>
        <taxon>Pseudomonadota</taxon>
        <taxon>Alphaproteobacteria</taxon>
        <taxon>Rhodobacterales</taxon>
        <taxon>Paracoccaceae</taxon>
        <taxon>Halocynthiibacter</taxon>
    </lineage>
</organism>
<evidence type="ECO:0000256" key="5">
    <source>
        <dbReference type="ARBA" id="ARBA00023125"/>
    </source>
</evidence>
<dbReference type="Proteomes" id="UP001208041">
    <property type="component" value="Unassembled WGS sequence"/>
</dbReference>
<dbReference type="AlphaFoldDB" id="A0AAE3LQE6"/>
<dbReference type="EMBL" id="JAOYFC010000001">
    <property type="protein sequence ID" value="MCV6823423.1"/>
    <property type="molecule type" value="Genomic_DNA"/>
</dbReference>
<evidence type="ECO:0000256" key="2">
    <source>
        <dbReference type="ARBA" id="ARBA00022491"/>
    </source>
</evidence>
<comment type="cofactor">
    <cofactor evidence="7">
        <name>Zn(2+)</name>
        <dbReference type="ChEBI" id="CHEBI:29105"/>
    </cofactor>
    <text evidence="7">Binds 1 zinc ion per subunit.</text>
</comment>
<dbReference type="GO" id="GO:1900376">
    <property type="term" value="P:regulation of secondary metabolite biosynthetic process"/>
    <property type="evidence" value="ECO:0007669"/>
    <property type="project" value="TreeGrafter"/>
</dbReference>
<dbReference type="InterPro" id="IPR002481">
    <property type="entry name" value="FUR"/>
</dbReference>
<evidence type="ECO:0000256" key="7">
    <source>
        <dbReference type="PIRSR" id="PIRSR602481-1"/>
    </source>
</evidence>
<keyword evidence="7" id="KW-0479">Metal-binding</keyword>
<feature type="binding site" evidence="7">
    <location>
        <position position="151"/>
    </location>
    <ligand>
        <name>Zn(2+)</name>
        <dbReference type="ChEBI" id="CHEBI:29105"/>
    </ligand>
</feature>
<dbReference type="SUPFAM" id="SSF46785">
    <property type="entry name" value="Winged helix' DNA-binding domain"/>
    <property type="match status" value="1"/>
</dbReference>
<dbReference type="GO" id="GO:0045892">
    <property type="term" value="P:negative regulation of DNA-templated transcription"/>
    <property type="evidence" value="ECO:0007669"/>
    <property type="project" value="TreeGrafter"/>
</dbReference>
<feature type="binding site" evidence="7">
    <location>
        <position position="114"/>
    </location>
    <ligand>
        <name>Zn(2+)</name>
        <dbReference type="ChEBI" id="CHEBI:29105"/>
    </ligand>
</feature>
<dbReference type="GO" id="GO:0000976">
    <property type="term" value="F:transcription cis-regulatory region binding"/>
    <property type="evidence" value="ECO:0007669"/>
    <property type="project" value="TreeGrafter"/>
</dbReference>
<evidence type="ECO:0000256" key="3">
    <source>
        <dbReference type="ARBA" id="ARBA00022833"/>
    </source>
</evidence>
<keyword evidence="9" id="KW-1185">Reference proteome</keyword>
<evidence type="ECO:0000256" key="4">
    <source>
        <dbReference type="ARBA" id="ARBA00023015"/>
    </source>
</evidence>
<reference evidence="8" key="1">
    <citation type="submission" date="2022-10" db="EMBL/GenBank/DDBJ databases">
        <authorList>
            <person name="Yue Y."/>
        </authorList>
    </citation>
    <scope>NUCLEOTIDE SEQUENCE</scope>
    <source>
        <strain evidence="8">Z654</strain>
    </source>
</reference>
<accession>A0AAE3LQE6</accession>
<dbReference type="RefSeq" id="WP_263952269.1">
    <property type="nucleotide sequence ID" value="NZ_JAOYFC010000001.1"/>
</dbReference>
<keyword evidence="4" id="KW-0805">Transcription regulation</keyword>
<dbReference type="InterPro" id="IPR036390">
    <property type="entry name" value="WH_DNA-bd_sf"/>
</dbReference>
<dbReference type="Gene3D" id="3.30.1490.190">
    <property type="match status" value="1"/>
</dbReference>
<evidence type="ECO:0000313" key="8">
    <source>
        <dbReference type="EMBL" id="MCV6823423.1"/>
    </source>
</evidence>
<dbReference type="Gene3D" id="1.10.10.10">
    <property type="entry name" value="Winged helix-like DNA-binding domain superfamily/Winged helix DNA-binding domain"/>
    <property type="match status" value="1"/>
</dbReference>
<dbReference type="GO" id="GO:0005829">
    <property type="term" value="C:cytosol"/>
    <property type="evidence" value="ECO:0007669"/>
    <property type="project" value="TreeGrafter"/>
</dbReference>
<evidence type="ECO:0000256" key="1">
    <source>
        <dbReference type="ARBA" id="ARBA00007957"/>
    </source>
</evidence>
<dbReference type="PANTHER" id="PTHR33202">
    <property type="entry name" value="ZINC UPTAKE REGULATION PROTEIN"/>
    <property type="match status" value="1"/>
</dbReference>
<feature type="binding site" evidence="7">
    <location>
        <position position="148"/>
    </location>
    <ligand>
        <name>Zn(2+)</name>
        <dbReference type="ChEBI" id="CHEBI:29105"/>
    </ligand>
</feature>
<evidence type="ECO:0000256" key="6">
    <source>
        <dbReference type="ARBA" id="ARBA00023163"/>
    </source>
</evidence>
<dbReference type="InterPro" id="IPR043135">
    <property type="entry name" value="Fur_C"/>
</dbReference>
<comment type="caution">
    <text evidence="8">The sequence shown here is derived from an EMBL/GenBank/DDBJ whole genome shotgun (WGS) entry which is preliminary data.</text>
</comment>
<dbReference type="GO" id="GO:0008270">
    <property type="term" value="F:zinc ion binding"/>
    <property type="evidence" value="ECO:0007669"/>
    <property type="project" value="TreeGrafter"/>
</dbReference>
<proteinExistence type="inferred from homology"/>
<keyword evidence="5" id="KW-0238">DNA-binding</keyword>
<dbReference type="PANTHER" id="PTHR33202:SF6">
    <property type="entry name" value="ZINC UPTAKE REGULATION PROTEIN"/>
    <property type="match status" value="1"/>
</dbReference>
<protein>
    <submittedName>
        <fullName evidence="8">Transcriptional repressor</fullName>
    </submittedName>
</protein>
<sequence length="157" mass="17337">MAHIGFETHDHKTCIRKGVAEVDALCKDRKLQFTPVRKRVLEILLTEHRAVGAYEILDTLRKEDMGSQPPVAYRALDFLVSNGFAHKIERLNAFAACMHPGENHSPAFLICRTCDSVAETQCEPILIDAAAETGFIVERTVVEALGTCPKCNNEASA</sequence>